<feature type="transmembrane region" description="Helical" evidence="13">
    <location>
        <begin position="243"/>
        <end position="262"/>
    </location>
</feature>
<dbReference type="Pfam" id="PF00122">
    <property type="entry name" value="E1-E2_ATPase"/>
    <property type="match status" value="1"/>
</dbReference>
<name>A0A7M7TAW4_NASVI</name>
<keyword evidence="10 13" id="KW-1133">Transmembrane helix</keyword>
<keyword evidence="8 13" id="KW-0460">Magnesium</keyword>
<keyword evidence="5 13" id="KW-0479">Metal-binding</keyword>
<feature type="transmembrane region" description="Helical" evidence="13">
    <location>
        <begin position="945"/>
        <end position="964"/>
    </location>
</feature>
<dbReference type="InterPro" id="IPR023298">
    <property type="entry name" value="ATPase_P-typ_TM_dom_sf"/>
</dbReference>
<dbReference type="Proteomes" id="UP000002358">
    <property type="component" value="Chromosome 5"/>
</dbReference>
<feature type="transmembrane region" description="Helical" evidence="13">
    <location>
        <begin position="985"/>
        <end position="1009"/>
    </location>
</feature>
<dbReference type="SUPFAM" id="SSF56784">
    <property type="entry name" value="HAD-like"/>
    <property type="match status" value="1"/>
</dbReference>
<dbReference type="RefSeq" id="XP_031788026.1">
    <property type="nucleotide sequence ID" value="XM_031932166.1"/>
</dbReference>
<dbReference type="InterPro" id="IPR006544">
    <property type="entry name" value="P-type_TPase_V"/>
</dbReference>
<keyword evidence="18" id="KW-1185">Reference proteome</keyword>
<comment type="catalytic activity">
    <reaction evidence="12 13">
        <text>ATP + H2O = ADP + phosphate + H(+)</text>
        <dbReference type="Rhea" id="RHEA:13065"/>
        <dbReference type="ChEBI" id="CHEBI:15377"/>
        <dbReference type="ChEBI" id="CHEBI:15378"/>
        <dbReference type="ChEBI" id="CHEBI:30616"/>
        <dbReference type="ChEBI" id="CHEBI:43474"/>
        <dbReference type="ChEBI" id="CHEBI:456216"/>
    </reaction>
</comment>
<dbReference type="OrthoDB" id="48943at2759"/>
<dbReference type="PROSITE" id="PS00154">
    <property type="entry name" value="ATPASE_E1_E2"/>
    <property type="match status" value="1"/>
</dbReference>
<dbReference type="InterPro" id="IPR023299">
    <property type="entry name" value="ATPase_P-typ_cyto_dom_N"/>
</dbReference>
<evidence type="ECO:0000256" key="5">
    <source>
        <dbReference type="ARBA" id="ARBA00022723"/>
    </source>
</evidence>
<evidence type="ECO:0000256" key="2">
    <source>
        <dbReference type="ARBA" id="ARBA00006000"/>
    </source>
</evidence>
<dbReference type="Gene3D" id="3.40.1110.10">
    <property type="entry name" value="Calcium-transporting ATPase, cytoplasmic domain N"/>
    <property type="match status" value="1"/>
</dbReference>
<dbReference type="Gene3D" id="2.70.150.10">
    <property type="entry name" value="Calcium-transporting ATPase, cytoplasmic transduction domain A"/>
    <property type="match status" value="1"/>
</dbReference>
<accession>A0A7M7TAW4</accession>
<dbReference type="InterPro" id="IPR059000">
    <property type="entry name" value="ATPase_P-type_domA"/>
</dbReference>
<dbReference type="SFLD" id="SFLDS00003">
    <property type="entry name" value="Haloacid_Dehalogenase"/>
    <property type="match status" value="1"/>
</dbReference>
<keyword evidence="9 13" id="KW-1278">Translocase</keyword>
<dbReference type="GO" id="GO:0140358">
    <property type="term" value="F:P-type transmembrane transporter activity"/>
    <property type="evidence" value="ECO:0007669"/>
    <property type="project" value="InterPro"/>
</dbReference>
<keyword evidence="7 13" id="KW-0067">ATP-binding</keyword>
<evidence type="ECO:0000256" key="6">
    <source>
        <dbReference type="ARBA" id="ARBA00022741"/>
    </source>
</evidence>
<evidence type="ECO:0000256" key="10">
    <source>
        <dbReference type="ARBA" id="ARBA00022989"/>
    </source>
</evidence>
<evidence type="ECO:0000256" key="9">
    <source>
        <dbReference type="ARBA" id="ARBA00022967"/>
    </source>
</evidence>
<feature type="region of interest" description="Disordered" evidence="14">
    <location>
        <begin position="1"/>
        <end position="22"/>
    </location>
</feature>
<dbReference type="PRINTS" id="PR00119">
    <property type="entry name" value="CATATPASE"/>
</dbReference>
<evidence type="ECO:0000256" key="13">
    <source>
        <dbReference type="RuleBase" id="RU362082"/>
    </source>
</evidence>
<keyword evidence="11 13" id="KW-0472">Membrane</keyword>
<evidence type="ECO:0000259" key="16">
    <source>
        <dbReference type="Pfam" id="PF12409"/>
    </source>
</evidence>
<dbReference type="Pfam" id="PF12409">
    <property type="entry name" value="P5-ATPase"/>
    <property type="match status" value="1"/>
</dbReference>
<feature type="transmembrane region" description="Helical" evidence="13">
    <location>
        <begin position="415"/>
        <end position="436"/>
    </location>
</feature>
<dbReference type="NCBIfam" id="TIGR01494">
    <property type="entry name" value="ATPase_P-type"/>
    <property type="match status" value="3"/>
</dbReference>
<dbReference type="Gene3D" id="3.40.50.1000">
    <property type="entry name" value="HAD superfamily/HAD-like"/>
    <property type="match status" value="1"/>
</dbReference>
<dbReference type="Pfam" id="PF00702">
    <property type="entry name" value="Hydrolase"/>
    <property type="match status" value="1"/>
</dbReference>
<dbReference type="SFLD" id="SFLDG00002">
    <property type="entry name" value="C1.7:_P-type_atpase_like"/>
    <property type="match status" value="1"/>
</dbReference>
<dbReference type="EnsemblMetazoa" id="XM_031932166">
    <property type="protein sequence ID" value="XP_031788026"/>
    <property type="gene ID" value="LOC100121712"/>
</dbReference>
<evidence type="ECO:0000256" key="1">
    <source>
        <dbReference type="ARBA" id="ARBA00004141"/>
    </source>
</evidence>
<dbReference type="KEGG" id="nvi:100121712"/>
<dbReference type="GO" id="GO:0016020">
    <property type="term" value="C:membrane"/>
    <property type="evidence" value="ECO:0007669"/>
    <property type="project" value="UniProtKB-SubCell"/>
</dbReference>
<dbReference type="AlphaFoldDB" id="A0A7M7TAW4"/>
<dbReference type="FunFam" id="1.20.1110.10:FF:000023">
    <property type="entry name" value="Cation-transporting ATPase"/>
    <property type="match status" value="1"/>
</dbReference>
<dbReference type="PANTHER" id="PTHR45630">
    <property type="entry name" value="CATION-TRANSPORTING ATPASE-RELATED"/>
    <property type="match status" value="1"/>
</dbReference>
<dbReference type="GeneID" id="100121712"/>
<dbReference type="InterPro" id="IPR036412">
    <property type="entry name" value="HAD-like_sf"/>
</dbReference>
<dbReference type="SUPFAM" id="SSF81653">
    <property type="entry name" value="Calcium ATPase, transduction domain A"/>
    <property type="match status" value="1"/>
</dbReference>
<dbReference type="SMR" id="A0A7M7TAW4"/>
<evidence type="ECO:0000256" key="4">
    <source>
        <dbReference type="ARBA" id="ARBA00022692"/>
    </source>
</evidence>
<dbReference type="InterPro" id="IPR001757">
    <property type="entry name" value="P_typ_ATPase"/>
</dbReference>
<evidence type="ECO:0000256" key="3">
    <source>
        <dbReference type="ARBA" id="ARBA00022553"/>
    </source>
</evidence>
<feature type="transmembrane region" description="Helical" evidence="13">
    <location>
        <begin position="1104"/>
        <end position="1128"/>
    </location>
</feature>
<reference evidence="17" key="1">
    <citation type="submission" date="2021-01" db="UniProtKB">
        <authorList>
            <consortium name="EnsemblMetazoa"/>
        </authorList>
    </citation>
    <scope>IDENTIFICATION</scope>
</reference>
<feature type="domain" description="P5B-type ATPase N-terminal" evidence="16">
    <location>
        <begin position="24"/>
        <end position="111"/>
    </location>
</feature>
<dbReference type="Gene3D" id="1.20.1110.10">
    <property type="entry name" value="Calcium-transporting ATPase, transmembrane domain"/>
    <property type="match status" value="1"/>
</dbReference>
<organism evidence="17 18">
    <name type="scientific">Nasonia vitripennis</name>
    <name type="common">Parasitic wasp</name>
    <dbReference type="NCBI Taxonomy" id="7425"/>
    <lineage>
        <taxon>Eukaryota</taxon>
        <taxon>Metazoa</taxon>
        <taxon>Ecdysozoa</taxon>
        <taxon>Arthropoda</taxon>
        <taxon>Hexapoda</taxon>
        <taxon>Insecta</taxon>
        <taxon>Pterygota</taxon>
        <taxon>Neoptera</taxon>
        <taxon>Endopterygota</taxon>
        <taxon>Hymenoptera</taxon>
        <taxon>Apocrita</taxon>
        <taxon>Proctotrupomorpha</taxon>
        <taxon>Chalcidoidea</taxon>
        <taxon>Pteromalidae</taxon>
        <taxon>Pteromalinae</taxon>
        <taxon>Nasonia</taxon>
    </lineage>
</organism>
<dbReference type="FunFam" id="3.40.50.1000:FF:000068">
    <property type="entry name" value="Cation-transporting ATPase"/>
    <property type="match status" value="1"/>
</dbReference>
<dbReference type="GO" id="GO:0015203">
    <property type="term" value="F:polyamine transmembrane transporter activity"/>
    <property type="evidence" value="ECO:0007669"/>
    <property type="project" value="TreeGrafter"/>
</dbReference>
<keyword evidence="4 13" id="KW-0812">Transmembrane</keyword>
<dbReference type="GO" id="GO:0046872">
    <property type="term" value="F:metal ion binding"/>
    <property type="evidence" value="ECO:0007669"/>
    <property type="project" value="UniProtKB-UniRule"/>
</dbReference>
<evidence type="ECO:0000256" key="7">
    <source>
        <dbReference type="ARBA" id="ARBA00022840"/>
    </source>
</evidence>
<proteinExistence type="inferred from homology"/>
<feature type="transmembrane region" description="Helical" evidence="13">
    <location>
        <begin position="217"/>
        <end position="237"/>
    </location>
</feature>
<dbReference type="GO" id="GO:0019829">
    <property type="term" value="F:ATPase-coupled monoatomic cation transmembrane transporter activity"/>
    <property type="evidence" value="ECO:0007669"/>
    <property type="project" value="UniProtKB-UniRule"/>
</dbReference>
<dbReference type="InParanoid" id="A0A7M7TAW4"/>
<dbReference type="InterPro" id="IPR047819">
    <property type="entry name" value="P5A-ATPase_N"/>
</dbReference>
<evidence type="ECO:0000313" key="18">
    <source>
        <dbReference type="Proteomes" id="UP000002358"/>
    </source>
</evidence>
<evidence type="ECO:0000256" key="12">
    <source>
        <dbReference type="ARBA" id="ARBA00049360"/>
    </source>
</evidence>
<evidence type="ECO:0000256" key="11">
    <source>
        <dbReference type="ARBA" id="ARBA00023136"/>
    </source>
</evidence>
<feature type="transmembrane region" description="Helical" evidence="13">
    <location>
        <begin position="37"/>
        <end position="58"/>
    </location>
</feature>
<feature type="transmembrane region" description="Helical" evidence="13">
    <location>
        <begin position="1029"/>
        <end position="1052"/>
    </location>
</feature>
<protein>
    <recommendedName>
        <fullName evidence="13">Cation-transporting ATPase</fullName>
        <ecNumber evidence="13">7.2.2.-</ecNumber>
    </recommendedName>
</protein>
<dbReference type="SUPFAM" id="SSF81660">
    <property type="entry name" value="Metal cation-transporting ATPase, ATP-binding domain N"/>
    <property type="match status" value="1"/>
</dbReference>
<feature type="transmembrane region" description="Helical" evidence="13">
    <location>
        <begin position="918"/>
        <end position="939"/>
    </location>
</feature>
<feature type="domain" description="P-type ATPase A" evidence="15">
    <location>
        <begin position="279"/>
        <end position="397"/>
    </location>
</feature>
<dbReference type="EC" id="7.2.2.-" evidence="13"/>
<evidence type="ECO:0000313" key="17">
    <source>
        <dbReference type="EnsemblMetazoa" id="XP_031788026"/>
    </source>
</evidence>
<feature type="transmembrane region" description="Helical" evidence="13">
    <location>
        <begin position="1064"/>
        <end position="1084"/>
    </location>
</feature>
<dbReference type="InterPro" id="IPR008250">
    <property type="entry name" value="ATPase_P-typ_transduc_dom_A_sf"/>
</dbReference>
<dbReference type="SUPFAM" id="SSF81665">
    <property type="entry name" value="Calcium ATPase, transmembrane domain M"/>
    <property type="match status" value="1"/>
</dbReference>
<evidence type="ECO:0000256" key="8">
    <source>
        <dbReference type="ARBA" id="ARBA00022842"/>
    </source>
</evidence>
<dbReference type="GO" id="GO:0016887">
    <property type="term" value="F:ATP hydrolysis activity"/>
    <property type="evidence" value="ECO:0007669"/>
    <property type="project" value="InterPro"/>
</dbReference>
<evidence type="ECO:0000256" key="14">
    <source>
        <dbReference type="SAM" id="MobiDB-lite"/>
    </source>
</evidence>
<dbReference type="NCBIfam" id="TIGR01657">
    <property type="entry name" value="P-ATPase-V"/>
    <property type="match status" value="1"/>
</dbReference>
<dbReference type="GO" id="GO:0005524">
    <property type="term" value="F:ATP binding"/>
    <property type="evidence" value="ECO:0007669"/>
    <property type="project" value="UniProtKB-UniRule"/>
</dbReference>
<dbReference type="PANTHER" id="PTHR45630:SF8">
    <property type="entry name" value="CATION-TRANSPORTING ATPASE"/>
    <property type="match status" value="1"/>
</dbReference>
<keyword evidence="6 13" id="KW-0547">Nucleotide-binding</keyword>
<dbReference type="SFLD" id="SFLDF00027">
    <property type="entry name" value="p-type_atpase"/>
    <property type="match status" value="1"/>
</dbReference>
<dbReference type="InterPro" id="IPR018303">
    <property type="entry name" value="ATPase_P-typ_P_site"/>
</dbReference>
<evidence type="ECO:0000259" key="15">
    <source>
        <dbReference type="Pfam" id="PF00122"/>
    </source>
</evidence>
<keyword evidence="3" id="KW-0597">Phosphoprotein</keyword>
<dbReference type="InterPro" id="IPR044492">
    <property type="entry name" value="P_typ_ATPase_HD_dom"/>
</dbReference>
<comment type="similarity">
    <text evidence="2 13">Belongs to the cation transport ATPase (P-type) (TC 3.A.3) family. Type V subfamily.</text>
</comment>
<comment type="subcellular location">
    <subcellularLocation>
        <location evidence="1 13">Membrane</location>
        <topology evidence="1 13">Multi-pass membrane protein</topology>
    </subcellularLocation>
</comment>
<feature type="transmembrane region" description="Helical" evidence="13">
    <location>
        <begin position="448"/>
        <end position="471"/>
    </location>
</feature>
<sequence length="1230" mass="138275">MAVVSGVKSHGHGEATGQRIKDSQDEQMHAYGYERSIAGTMATLLGCILSAGSLRLFFHWYPHLYLYATHRRCGLSRASKVLVVDDYQGKYKSYIVKEVKSVSTRCLSSDSSQASRYLRRAHKHLLDGLRGKDLELNLENGSRCLAPEYKAFWCKKQCYVWDDKASEFSKLASLDRYARCLDLHTEKVRGLSPERQLLSRMLYGFNEILVPVQGFQLLFLLEILNPFYVFQVFSLIVWFNEGYFYYAIAVILMSAFGIISSIRQTRANQTSLRNTVASTETVRVLRSSGEYESISSDELVPGDIIELPKHRAVVACDAVLLTGTCVVNESMLTGESVPVTKTPLQALPALYDSREHSHHTLFCGTTIIQTKQYGDKPVLAKVIRTGLWTTKGSLVAAILYPPPTDFKFDQDSYKLVAILIAVAFLGFFYTLAAMIQRGNTATNIAIKTLTVFTIVVPPALPSVMAVGKMYAIFRLKKRQIYCINTRAINISGSIDCVCFDKTGTLTEDGLDMMGVVVNEGNKLGEPEKEVPKLKDAHIFEGMLTCHSLTIIDQELSGDPLDVKIFESTGWELDEPELTDPAKLRRLLPLTYVRPAHESGHGDHPAGGMEIIQQYQFSSTLQRMSVIARRSDDPSGFVAYTKGSPEMILSLSCAESIPSDVSSTLRCFTEQGYRVIAMASKRIEVTDEQVQKIPRDVVEKDLDFLGLIILENRLKEPTTKVIKELRDANIKTVMITGDNIQTAISVAKECGILSHEETVISISVVPTESKLRPEIYFNAAQGLPRLEKKLKTSSLEDLEFGIYAKNYKFALTGDTWQLLREHYDDILPRICTKGVVFARMSSDQKQQLVVELIQLGYHVAMCGDGANDCGALRAAHVGISLSEAESSVASPFTSRIPDITCVSKVIQQGRAALVTSFGIFKFTVCYSLTEFISTIILYSISSNFTGLQFFYVDVMLFVNFAFFFGKTEAYDKRLAREPPTSSLVSFTPLFSLTIHTIIIAVFELIVFYAVQQFDWFTPFTPKDEFLYDCLENYSVFCLSTFQYAIIAIVFSRGKPYRKPIYTNKLFILSIVVLTIVNAYITIYPAQWVVDLLELQMPPVYDWRFMIVGLAFVNFLVCIGFESFVVEYLIQQKIKPRFYKPEKSKKRYLLLEHELQDKPNWPPISSELPILPITPSYENIINSTRKASIAESTISMCIVNENEEQIPSISRSYVGVDNLGFHSEPGDVNRVD</sequence>
<dbReference type="InterPro" id="IPR023214">
    <property type="entry name" value="HAD_sf"/>
</dbReference>
<dbReference type="GO" id="GO:0006874">
    <property type="term" value="P:intracellular calcium ion homeostasis"/>
    <property type="evidence" value="ECO:0007669"/>
    <property type="project" value="TreeGrafter"/>
</dbReference>